<dbReference type="GO" id="GO:0034431">
    <property type="term" value="F:bis(5'-adenosyl)-hexaphosphatase activity"/>
    <property type="evidence" value="ECO:0007669"/>
    <property type="project" value="TreeGrafter"/>
</dbReference>
<comment type="caution">
    <text evidence="4">The sequence shown here is derived from an EMBL/GenBank/DDBJ whole genome shotgun (WGS) entry which is preliminary data.</text>
</comment>
<evidence type="ECO:0000256" key="2">
    <source>
        <dbReference type="ARBA" id="ARBA00022801"/>
    </source>
</evidence>
<dbReference type="Proteomes" id="UP000279236">
    <property type="component" value="Unassembled WGS sequence"/>
</dbReference>
<organism evidence="4 5">
    <name type="scientific">Apiotrichum porosum</name>
    <dbReference type="NCBI Taxonomy" id="105984"/>
    <lineage>
        <taxon>Eukaryota</taxon>
        <taxon>Fungi</taxon>
        <taxon>Dikarya</taxon>
        <taxon>Basidiomycota</taxon>
        <taxon>Agaricomycotina</taxon>
        <taxon>Tremellomycetes</taxon>
        <taxon>Trichosporonales</taxon>
        <taxon>Trichosporonaceae</taxon>
        <taxon>Apiotrichum</taxon>
    </lineage>
</organism>
<dbReference type="InterPro" id="IPR000086">
    <property type="entry name" value="NUDIX_hydrolase_dom"/>
</dbReference>
<dbReference type="InterPro" id="IPR020084">
    <property type="entry name" value="NUDIX_hydrolase_CS"/>
</dbReference>
<dbReference type="InterPro" id="IPR015797">
    <property type="entry name" value="NUDIX_hydrolase-like_dom_sf"/>
</dbReference>
<dbReference type="GO" id="GO:0008486">
    <property type="term" value="F:diphosphoinositol-polyphosphate diphosphatase activity"/>
    <property type="evidence" value="ECO:0007669"/>
    <property type="project" value="TreeGrafter"/>
</dbReference>
<protein>
    <recommendedName>
        <fullName evidence="3">Nudix hydrolase domain-containing protein</fullName>
    </recommendedName>
</protein>
<dbReference type="OrthoDB" id="2011998at2759"/>
<feature type="domain" description="Nudix hydrolase" evidence="3">
    <location>
        <begin position="1"/>
        <end position="125"/>
    </location>
</feature>
<sequence length="156" mass="17523">MHPRDVALAVVFLPKGGVEKGETSGQAAAREANEEAGVPAILAAGAISPLLVKHTLQHVPKNKRQEVWHAHAILLLEESELLDEWDEAKDRKREWVTPREAMERIREWAPLLDDVPAEPSDEDMKRGGIKKKAVKRFAMEVCLAAFVEQYGWDKKV</sequence>
<dbReference type="Gene3D" id="3.90.79.10">
    <property type="entry name" value="Nucleoside Triphosphate Pyrophosphohydrolase"/>
    <property type="match status" value="1"/>
</dbReference>
<dbReference type="GO" id="GO:1901911">
    <property type="term" value="P:adenosine 5'-(hexahydrogen pentaphosphate) catabolic process"/>
    <property type="evidence" value="ECO:0007669"/>
    <property type="project" value="TreeGrafter"/>
</dbReference>
<evidence type="ECO:0000259" key="3">
    <source>
        <dbReference type="PROSITE" id="PS51462"/>
    </source>
</evidence>
<dbReference type="GeneID" id="39591561"/>
<keyword evidence="2" id="KW-0378">Hydrolase</keyword>
<dbReference type="GO" id="GO:0034432">
    <property type="term" value="F:bis(5'-adenosyl)-pentaphosphatase activity"/>
    <property type="evidence" value="ECO:0007669"/>
    <property type="project" value="TreeGrafter"/>
</dbReference>
<dbReference type="GO" id="GO:0005737">
    <property type="term" value="C:cytoplasm"/>
    <property type="evidence" value="ECO:0007669"/>
    <property type="project" value="TreeGrafter"/>
</dbReference>
<dbReference type="GO" id="GO:0005634">
    <property type="term" value="C:nucleus"/>
    <property type="evidence" value="ECO:0007669"/>
    <property type="project" value="TreeGrafter"/>
</dbReference>
<dbReference type="Pfam" id="PF00293">
    <property type="entry name" value="NUDIX"/>
    <property type="match status" value="1"/>
</dbReference>
<dbReference type="RefSeq" id="XP_028477292.1">
    <property type="nucleotide sequence ID" value="XM_028622400.1"/>
</dbReference>
<dbReference type="GO" id="GO:0046872">
    <property type="term" value="F:metal ion binding"/>
    <property type="evidence" value="ECO:0007669"/>
    <property type="project" value="UniProtKB-KW"/>
</dbReference>
<evidence type="ECO:0000256" key="1">
    <source>
        <dbReference type="ARBA" id="ARBA00022723"/>
    </source>
</evidence>
<dbReference type="AlphaFoldDB" id="A0A427XWX1"/>
<dbReference type="EMBL" id="RSCE01000004">
    <property type="protein sequence ID" value="RSH83340.1"/>
    <property type="molecule type" value="Genomic_DNA"/>
</dbReference>
<dbReference type="PANTHER" id="PTHR12629">
    <property type="entry name" value="DIPHOSPHOINOSITOL POLYPHOSPHATE PHOSPHOHYDROLASE"/>
    <property type="match status" value="1"/>
</dbReference>
<dbReference type="PROSITE" id="PS00893">
    <property type="entry name" value="NUDIX_BOX"/>
    <property type="match status" value="1"/>
</dbReference>
<keyword evidence="1" id="KW-0479">Metal-binding</keyword>
<dbReference type="SUPFAM" id="SSF55811">
    <property type="entry name" value="Nudix"/>
    <property type="match status" value="1"/>
</dbReference>
<dbReference type="GO" id="GO:1901907">
    <property type="term" value="P:diadenosine pentaphosphate catabolic process"/>
    <property type="evidence" value="ECO:0007669"/>
    <property type="project" value="TreeGrafter"/>
</dbReference>
<gene>
    <name evidence="4" type="ORF">EHS24_007018</name>
</gene>
<proteinExistence type="predicted"/>
<accession>A0A427XWX1</accession>
<dbReference type="GO" id="GO:1901909">
    <property type="term" value="P:diadenosine hexaphosphate catabolic process"/>
    <property type="evidence" value="ECO:0007669"/>
    <property type="project" value="TreeGrafter"/>
</dbReference>
<evidence type="ECO:0000313" key="5">
    <source>
        <dbReference type="Proteomes" id="UP000279236"/>
    </source>
</evidence>
<dbReference type="GO" id="GO:0071543">
    <property type="term" value="P:diphosphoinositol polyphosphate metabolic process"/>
    <property type="evidence" value="ECO:0007669"/>
    <property type="project" value="TreeGrafter"/>
</dbReference>
<evidence type="ECO:0000313" key="4">
    <source>
        <dbReference type="EMBL" id="RSH83340.1"/>
    </source>
</evidence>
<reference evidence="4 5" key="1">
    <citation type="submission" date="2018-11" db="EMBL/GenBank/DDBJ databases">
        <title>Genome sequence of Apiotrichum porosum DSM 27194.</title>
        <authorList>
            <person name="Aliyu H."/>
            <person name="Gorte O."/>
            <person name="Ochsenreither K."/>
        </authorList>
    </citation>
    <scope>NUCLEOTIDE SEQUENCE [LARGE SCALE GENOMIC DNA]</scope>
    <source>
        <strain evidence="4 5">DSM 27194</strain>
    </source>
</reference>
<dbReference type="PANTHER" id="PTHR12629:SF0">
    <property type="entry name" value="DIPHOSPHOINOSITOL-POLYPHOSPHATE DIPHOSPHATASE"/>
    <property type="match status" value="1"/>
</dbReference>
<name>A0A427XWX1_9TREE</name>
<dbReference type="PROSITE" id="PS51462">
    <property type="entry name" value="NUDIX"/>
    <property type="match status" value="1"/>
</dbReference>
<dbReference type="STRING" id="105984.A0A427XWX1"/>
<dbReference type="GO" id="GO:0000298">
    <property type="term" value="F:endopolyphosphatase activity"/>
    <property type="evidence" value="ECO:0007669"/>
    <property type="project" value="TreeGrafter"/>
</dbReference>
<keyword evidence="5" id="KW-1185">Reference proteome</keyword>